<keyword evidence="2" id="KW-1185">Reference proteome</keyword>
<comment type="caution">
    <text evidence="1">The sequence shown here is derived from an EMBL/GenBank/DDBJ whole genome shotgun (WGS) entry which is preliminary data.</text>
</comment>
<dbReference type="EMBL" id="SMOG01000004">
    <property type="protein sequence ID" value="TDF73692.1"/>
    <property type="molecule type" value="Genomic_DNA"/>
</dbReference>
<evidence type="ECO:0000313" key="2">
    <source>
        <dbReference type="Proteomes" id="UP000294588"/>
    </source>
</evidence>
<accession>A0AC61QK18</accession>
<organism evidence="1 2">
    <name type="scientific">Candidatus Syntrophosphaera thermopropionivorans</name>
    <dbReference type="NCBI Taxonomy" id="2593015"/>
    <lineage>
        <taxon>Bacteria</taxon>
        <taxon>Pseudomonadati</taxon>
        <taxon>Candidatus Cloacimonadota</taxon>
        <taxon>Candidatus Cloacimonadia</taxon>
        <taxon>Candidatus Cloacimonadales</taxon>
        <taxon>Candidatus Cloacimonadaceae</taxon>
        <taxon>Candidatus Syntrophosphaera</taxon>
    </lineage>
</organism>
<evidence type="ECO:0000313" key="1">
    <source>
        <dbReference type="EMBL" id="TDF73692.1"/>
    </source>
</evidence>
<protein>
    <submittedName>
        <fullName evidence="1">RnfABCDGE type electron transport complex subunit B</fullName>
    </submittedName>
</protein>
<dbReference type="Proteomes" id="UP000294588">
    <property type="component" value="Unassembled WGS sequence"/>
</dbReference>
<name>A0AC61QK18_9BACT</name>
<reference evidence="1" key="1">
    <citation type="submission" date="2019-03" db="EMBL/GenBank/DDBJ databases">
        <title>Candidatus Syntrophosphaera thermopropionivorans: a novel player in syntrophic propionate oxidation during anaerobic digestion.</title>
        <authorList>
            <person name="Dyksma S."/>
        </authorList>
    </citation>
    <scope>NUCLEOTIDE SEQUENCE</scope>
    <source>
        <strain evidence="1">W5</strain>
    </source>
</reference>
<sequence>MNLSLLIPILAPSLASDIGVPVLIIGAMGLAFGLLLAFASKVFAVTRDPRVEEIISVLPGANCGGCGKAGCAGYAEAIVLQGAPVNLCTPGGPKVAQEIAKIMGTEAEAVVKKIAVIHCSTGGKDNTKWKYDYRGIETCLSAVNIAGGPNSCSWGCVGFNDCLNACKFDAISVDESGMRIIDIEKCTGCGACVKACPRKLIDLISIQQNVFIKCSSKDKGPLARQVCGTNQPCIGCGICVKKCPQQAITMANNLASIDYSKCIDCGVCAAVCPTNAILDTLKGTRKKSEIDAELCDGCHICVPVCAVGAIKGEENQKHNIDQDKCIGCGVCITVCPKNAIKTKE</sequence>
<gene>
    <name evidence="1" type="ORF">E0946_02720</name>
</gene>
<proteinExistence type="predicted"/>